<reference evidence="2 3" key="1">
    <citation type="submission" date="2024-08" db="EMBL/GenBank/DDBJ databases">
        <title>Insights into the chromosomal genome structure of Flemingia macrophylla.</title>
        <authorList>
            <person name="Ding Y."/>
            <person name="Zhao Y."/>
            <person name="Bi W."/>
            <person name="Wu M."/>
            <person name="Zhao G."/>
            <person name="Gong Y."/>
            <person name="Li W."/>
            <person name="Zhang P."/>
        </authorList>
    </citation>
    <scope>NUCLEOTIDE SEQUENCE [LARGE SCALE GENOMIC DNA]</scope>
    <source>
        <strain evidence="2">DYQJB</strain>
        <tissue evidence="2">Leaf</tissue>
    </source>
</reference>
<accession>A0ABD1NL00</accession>
<evidence type="ECO:0008006" key="4">
    <source>
        <dbReference type="Google" id="ProtNLM"/>
    </source>
</evidence>
<name>A0ABD1NL00_9FABA</name>
<dbReference type="SUPFAM" id="SSF103473">
    <property type="entry name" value="MFS general substrate transporter"/>
    <property type="match status" value="1"/>
</dbReference>
<dbReference type="Pfam" id="PF05631">
    <property type="entry name" value="MFS_5"/>
    <property type="match status" value="1"/>
</dbReference>
<evidence type="ECO:0000256" key="1">
    <source>
        <dbReference type="SAM" id="Phobius"/>
    </source>
</evidence>
<feature type="transmembrane region" description="Helical" evidence="1">
    <location>
        <begin position="403"/>
        <end position="423"/>
    </location>
</feature>
<dbReference type="PANTHER" id="PTHR23516:SF2">
    <property type="entry name" value="MOLYBDATE-ANION TRANSPORTER"/>
    <property type="match status" value="1"/>
</dbReference>
<feature type="transmembrane region" description="Helical" evidence="1">
    <location>
        <begin position="112"/>
        <end position="131"/>
    </location>
</feature>
<sequence>MYKPPTRRSNPSPQSQCFPLLKPRSRSSTIFDHGTSHSFLRFQRNFLLLYSLASGSLRSFFFFTIRLFAFQENVLDHLSQLPIMEGTWSVFGEYELASYGIGRENMVQSLCYGYTTALFAAPFVGVLSDLIGHKKVSLIFCILHFVVGIWKRISEQPTLFITSICLSLANTIFSFSFETWMVSQHEKQGHRLDSLNDTYWLMTFFESACFIASQMFANWLIGWTETPGTASLKEYSHSFYAYIIGDKRIWLLGCAQSCLHFSIGIFWILWSPTVVADGREVQLGLIYPCFMGSRMLGSTAFPCLTSGPSSLRTEDCLVYAYIILALLLSIVAYDYQEIGVLVTLFCLFHACVGFVLPSLARLRTMYVPNELRGGMMGFSLAPANAAILLSLVQGGYYRNIGNAALMAFSVFGLLLAAGCIHALKQWGKQPLKNFDDADSGWGSSLILLLGLASGGYIQLHKLWKLLLESVYGVICQFLRKNTHRS</sequence>
<keyword evidence="1" id="KW-0812">Transmembrane</keyword>
<feature type="transmembrane region" description="Helical" evidence="1">
    <location>
        <begin position="249"/>
        <end position="270"/>
    </location>
</feature>
<feature type="transmembrane region" description="Helical" evidence="1">
    <location>
        <begin position="159"/>
        <end position="182"/>
    </location>
</feature>
<keyword evidence="1" id="KW-1133">Transmembrane helix</keyword>
<dbReference type="Gene3D" id="1.20.1250.20">
    <property type="entry name" value="MFS general substrate transporter like domains"/>
    <property type="match status" value="1"/>
</dbReference>
<dbReference type="InterPro" id="IPR008509">
    <property type="entry name" value="MOT2/MFSD5"/>
</dbReference>
<proteinExistence type="predicted"/>
<dbReference type="EMBL" id="JBGMDY010000001">
    <property type="protein sequence ID" value="KAL2348332.1"/>
    <property type="molecule type" value="Genomic_DNA"/>
</dbReference>
<comment type="caution">
    <text evidence="2">The sequence shown here is derived from an EMBL/GenBank/DDBJ whole genome shotgun (WGS) entry which is preliminary data.</text>
</comment>
<dbReference type="Proteomes" id="UP001603857">
    <property type="component" value="Unassembled WGS sequence"/>
</dbReference>
<feature type="transmembrane region" description="Helical" evidence="1">
    <location>
        <begin position="374"/>
        <end position="397"/>
    </location>
</feature>
<keyword evidence="1" id="KW-0472">Membrane</keyword>
<dbReference type="PANTHER" id="PTHR23516">
    <property type="entry name" value="SAM (S-ADENOSYL METHIONINE) TRANSPORTER"/>
    <property type="match status" value="1"/>
</dbReference>
<protein>
    <recommendedName>
        <fullName evidence="4">Molybdate-anion transporter</fullName>
    </recommendedName>
</protein>
<dbReference type="AlphaFoldDB" id="A0ABD1NL00"/>
<dbReference type="InterPro" id="IPR036259">
    <property type="entry name" value="MFS_trans_sf"/>
</dbReference>
<evidence type="ECO:0000313" key="3">
    <source>
        <dbReference type="Proteomes" id="UP001603857"/>
    </source>
</evidence>
<keyword evidence="3" id="KW-1185">Reference proteome</keyword>
<evidence type="ECO:0000313" key="2">
    <source>
        <dbReference type="EMBL" id="KAL2348332.1"/>
    </source>
</evidence>
<organism evidence="2 3">
    <name type="scientific">Flemingia macrophylla</name>
    <dbReference type="NCBI Taxonomy" id="520843"/>
    <lineage>
        <taxon>Eukaryota</taxon>
        <taxon>Viridiplantae</taxon>
        <taxon>Streptophyta</taxon>
        <taxon>Embryophyta</taxon>
        <taxon>Tracheophyta</taxon>
        <taxon>Spermatophyta</taxon>
        <taxon>Magnoliopsida</taxon>
        <taxon>eudicotyledons</taxon>
        <taxon>Gunneridae</taxon>
        <taxon>Pentapetalae</taxon>
        <taxon>rosids</taxon>
        <taxon>fabids</taxon>
        <taxon>Fabales</taxon>
        <taxon>Fabaceae</taxon>
        <taxon>Papilionoideae</taxon>
        <taxon>50 kb inversion clade</taxon>
        <taxon>NPAAA clade</taxon>
        <taxon>indigoferoid/millettioid clade</taxon>
        <taxon>Phaseoleae</taxon>
        <taxon>Flemingia</taxon>
    </lineage>
</organism>
<gene>
    <name evidence="2" type="ORF">Fmac_002332</name>
</gene>
<feature type="transmembrane region" description="Helical" evidence="1">
    <location>
        <begin position="316"/>
        <end position="333"/>
    </location>
</feature>
<feature type="transmembrane region" description="Helical" evidence="1">
    <location>
        <begin position="47"/>
        <end position="69"/>
    </location>
</feature>
<feature type="transmembrane region" description="Helical" evidence="1">
    <location>
        <begin position="339"/>
        <end position="362"/>
    </location>
</feature>